<dbReference type="EC" id="2.7.7.65" evidence="1"/>
<dbReference type="NCBIfam" id="TIGR00254">
    <property type="entry name" value="GGDEF"/>
    <property type="match status" value="1"/>
</dbReference>
<dbReference type="PANTHER" id="PTHR45138:SF9">
    <property type="entry name" value="DIGUANYLATE CYCLASE DGCM-RELATED"/>
    <property type="match status" value="1"/>
</dbReference>
<dbReference type="FunFam" id="3.30.70.270:FF:000001">
    <property type="entry name" value="Diguanylate cyclase domain protein"/>
    <property type="match status" value="1"/>
</dbReference>
<reference evidence="5 6" key="1">
    <citation type="submission" date="2017-03" db="EMBL/GenBank/DDBJ databases">
        <title>Draft Genome sequence of Marispirochaeta sp. strain JC444.</title>
        <authorList>
            <person name="Shivani Y."/>
            <person name="Subhash Y."/>
            <person name="Sasikala C."/>
            <person name="Ramana C."/>
        </authorList>
    </citation>
    <scope>NUCLEOTIDE SEQUENCE [LARGE SCALE GENOMIC DNA]</scope>
    <source>
        <strain evidence="5 6">JC444</strain>
    </source>
</reference>
<dbReference type="GO" id="GO:0005886">
    <property type="term" value="C:plasma membrane"/>
    <property type="evidence" value="ECO:0007669"/>
    <property type="project" value="TreeGrafter"/>
</dbReference>
<keyword evidence="3" id="KW-0812">Transmembrane</keyword>
<comment type="catalytic activity">
    <reaction evidence="2">
        <text>2 GTP = 3',3'-c-di-GMP + 2 diphosphate</text>
        <dbReference type="Rhea" id="RHEA:24898"/>
        <dbReference type="ChEBI" id="CHEBI:33019"/>
        <dbReference type="ChEBI" id="CHEBI:37565"/>
        <dbReference type="ChEBI" id="CHEBI:58805"/>
        <dbReference type="EC" id="2.7.7.65"/>
    </reaction>
</comment>
<dbReference type="InterPro" id="IPR043128">
    <property type="entry name" value="Rev_trsase/Diguanyl_cyclase"/>
</dbReference>
<feature type="transmembrane region" description="Helical" evidence="3">
    <location>
        <begin position="165"/>
        <end position="189"/>
    </location>
</feature>
<proteinExistence type="predicted"/>
<keyword evidence="6" id="KW-1185">Reference proteome</keyword>
<evidence type="ECO:0000259" key="4">
    <source>
        <dbReference type="PROSITE" id="PS50887"/>
    </source>
</evidence>
<dbReference type="OrthoDB" id="9779586at2"/>
<dbReference type="STRING" id="1963862.B4O97_13655"/>
<gene>
    <name evidence="5" type="ORF">B4O97_13655</name>
</gene>
<keyword evidence="3" id="KW-1133">Transmembrane helix</keyword>
<accession>A0A1Y1RVN9</accession>
<dbReference type="PANTHER" id="PTHR45138">
    <property type="entry name" value="REGULATORY COMPONENTS OF SENSORY TRANSDUCTION SYSTEM"/>
    <property type="match status" value="1"/>
</dbReference>
<dbReference type="Pfam" id="PF00990">
    <property type="entry name" value="GGDEF"/>
    <property type="match status" value="1"/>
</dbReference>
<keyword evidence="3" id="KW-0472">Membrane</keyword>
<name>A0A1Y1RVN9_9SPIO</name>
<evidence type="ECO:0000313" key="6">
    <source>
        <dbReference type="Proteomes" id="UP000192343"/>
    </source>
</evidence>
<dbReference type="RefSeq" id="WP_083051632.1">
    <property type="nucleotide sequence ID" value="NZ_MWQY01000015.1"/>
</dbReference>
<dbReference type="CDD" id="cd01949">
    <property type="entry name" value="GGDEF"/>
    <property type="match status" value="1"/>
</dbReference>
<evidence type="ECO:0000256" key="1">
    <source>
        <dbReference type="ARBA" id="ARBA00012528"/>
    </source>
</evidence>
<feature type="transmembrane region" description="Helical" evidence="3">
    <location>
        <begin position="87"/>
        <end position="106"/>
    </location>
</feature>
<dbReference type="EMBL" id="MWQY01000015">
    <property type="protein sequence ID" value="ORC34122.1"/>
    <property type="molecule type" value="Genomic_DNA"/>
</dbReference>
<feature type="transmembrane region" description="Helical" evidence="3">
    <location>
        <begin position="118"/>
        <end position="136"/>
    </location>
</feature>
<dbReference type="SUPFAM" id="SSF55073">
    <property type="entry name" value="Nucleotide cyclase"/>
    <property type="match status" value="1"/>
</dbReference>
<protein>
    <recommendedName>
        <fullName evidence="1">diguanylate cyclase</fullName>
        <ecNumber evidence="1">2.7.7.65</ecNumber>
    </recommendedName>
</protein>
<dbReference type="SMART" id="SM00267">
    <property type="entry name" value="GGDEF"/>
    <property type="match status" value="1"/>
</dbReference>
<evidence type="ECO:0000256" key="3">
    <source>
        <dbReference type="SAM" id="Phobius"/>
    </source>
</evidence>
<dbReference type="InterPro" id="IPR000160">
    <property type="entry name" value="GGDEF_dom"/>
</dbReference>
<feature type="domain" description="GGDEF" evidence="4">
    <location>
        <begin position="275"/>
        <end position="409"/>
    </location>
</feature>
<dbReference type="InterPro" id="IPR050469">
    <property type="entry name" value="Diguanylate_Cyclase"/>
</dbReference>
<dbReference type="GO" id="GO:0052621">
    <property type="term" value="F:diguanylate cyclase activity"/>
    <property type="evidence" value="ECO:0007669"/>
    <property type="project" value="UniProtKB-EC"/>
</dbReference>
<dbReference type="GO" id="GO:0043709">
    <property type="term" value="P:cell adhesion involved in single-species biofilm formation"/>
    <property type="evidence" value="ECO:0007669"/>
    <property type="project" value="TreeGrafter"/>
</dbReference>
<feature type="transmembrane region" description="Helical" evidence="3">
    <location>
        <begin position="59"/>
        <end position="81"/>
    </location>
</feature>
<evidence type="ECO:0000313" key="5">
    <source>
        <dbReference type="EMBL" id="ORC34122.1"/>
    </source>
</evidence>
<organism evidence="5 6">
    <name type="scientific">Marispirochaeta aestuarii</name>
    <dbReference type="NCBI Taxonomy" id="1963862"/>
    <lineage>
        <taxon>Bacteria</taxon>
        <taxon>Pseudomonadati</taxon>
        <taxon>Spirochaetota</taxon>
        <taxon>Spirochaetia</taxon>
        <taxon>Spirochaetales</taxon>
        <taxon>Spirochaetaceae</taxon>
        <taxon>Marispirochaeta</taxon>
    </lineage>
</organism>
<sequence>MNTHGAYISEAESLRFADKDGIESLIQQWFRSDSLGLTFPGVLEDLFETDTGRRRANRLYLRGTAALLFYLVFLLADYYMVPDIFRSALVVRFGIVLPLSIVAILYLSRNPSPFKREVATVFIFLIAVLSLIYLFFISRHQYASSYHLGLILILVFANQVTRLRFYYALALSFLTLAAYCIFLLLHPLIPGGIKIHNTLFLGATAVMSLISNYSLEKEIRINYLLALQEKIKILDLSDRNKLLHEISRIDPLTGIPNRRHLEIYLDTLQQSSSLNRLAIILIDLDFFKKYNDYYGHQQGDNCLQKVVSGIKQELRNGADLFARYGGEEFIVVLPDLGIHEARSVALRLCERTEKLAMPHEAAPAPGLVTISCGVASAERPFSAGFKDLVRRADQAMYRAKSEGRNRVME</sequence>
<dbReference type="InterPro" id="IPR029787">
    <property type="entry name" value="Nucleotide_cyclase"/>
</dbReference>
<dbReference type="Proteomes" id="UP000192343">
    <property type="component" value="Unassembled WGS sequence"/>
</dbReference>
<dbReference type="PROSITE" id="PS50887">
    <property type="entry name" value="GGDEF"/>
    <property type="match status" value="1"/>
</dbReference>
<feature type="transmembrane region" description="Helical" evidence="3">
    <location>
        <begin position="142"/>
        <end position="158"/>
    </location>
</feature>
<comment type="caution">
    <text evidence="5">The sequence shown here is derived from an EMBL/GenBank/DDBJ whole genome shotgun (WGS) entry which is preliminary data.</text>
</comment>
<dbReference type="GO" id="GO:1902201">
    <property type="term" value="P:negative regulation of bacterial-type flagellum-dependent cell motility"/>
    <property type="evidence" value="ECO:0007669"/>
    <property type="project" value="TreeGrafter"/>
</dbReference>
<dbReference type="AlphaFoldDB" id="A0A1Y1RVN9"/>
<evidence type="ECO:0000256" key="2">
    <source>
        <dbReference type="ARBA" id="ARBA00034247"/>
    </source>
</evidence>
<dbReference type="Gene3D" id="3.30.70.270">
    <property type="match status" value="1"/>
</dbReference>